<keyword evidence="2" id="KW-0813">Transport</keyword>
<gene>
    <name evidence="6" type="primary">20211743</name>
    <name evidence="5" type="ORF">HELRODRAFT_190902</name>
</gene>
<proteinExistence type="predicted"/>
<feature type="domain" description="Nucleoporin Nup159/Nup146 N-terminal" evidence="4">
    <location>
        <begin position="87"/>
        <end position="307"/>
    </location>
</feature>
<dbReference type="OMA" id="ELEYSQC"/>
<dbReference type="PANTHER" id="PTHR23193">
    <property type="entry name" value="NUCLEAR PORE COMPLEX PROTEIN NUP"/>
    <property type="match status" value="1"/>
</dbReference>
<reference evidence="7" key="1">
    <citation type="submission" date="2012-12" db="EMBL/GenBank/DDBJ databases">
        <authorList>
            <person name="Hellsten U."/>
            <person name="Grimwood J."/>
            <person name="Chapman J.A."/>
            <person name="Shapiro H."/>
            <person name="Aerts A."/>
            <person name="Otillar R.P."/>
            <person name="Terry A.Y."/>
            <person name="Boore J.L."/>
            <person name="Simakov O."/>
            <person name="Marletaz F."/>
            <person name="Cho S.-J."/>
            <person name="Edsinger-Gonzales E."/>
            <person name="Havlak P."/>
            <person name="Kuo D.-H."/>
            <person name="Larsson T."/>
            <person name="Lv J."/>
            <person name="Arendt D."/>
            <person name="Savage R."/>
            <person name="Osoegawa K."/>
            <person name="de Jong P."/>
            <person name="Lindberg D.R."/>
            <person name="Seaver E.C."/>
            <person name="Weisblat D.A."/>
            <person name="Putnam N.H."/>
            <person name="Grigoriev I.V."/>
            <person name="Rokhsar D.S."/>
        </authorList>
    </citation>
    <scope>NUCLEOTIDE SEQUENCE</scope>
</reference>
<dbReference type="STRING" id="6412.T1FSE6"/>
<keyword evidence="7" id="KW-1185">Reference proteome</keyword>
<dbReference type="GeneID" id="20211743"/>
<dbReference type="InParanoid" id="T1FSE6"/>
<accession>T1FSE6</accession>
<dbReference type="OrthoDB" id="248320at2759"/>
<dbReference type="GO" id="GO:0005634">
    <property type="term" value="C:nucleus"/>
    <property type="evidence" value="ECO:0007669"/>
    <property type="project" value="UniProtKB-SubCell"/>
</dbReference>
<keyword evidence="3" id="KW-0539">Nucleus</keyword>
<dbReference type="EnsemblMetazoa" id="HelroT190902">
    <property type="protein sequence ID" value="HelroP190902"/>
    <property type="gene ID" value="HelroG190902"/>
</dbReference>
<dbReference type="InterPro" id="IPR039462">
    <property type="entry name" value="Nup159/Nup146_N"/>
</dbReference>
<evidence type="ECO:0000313" key="6">
    <source>
        <dbReference type="EnsemblMetazoa" id="HelroP190902"/>
    </source>
</evidence>
<evidence type="ECO:0000313" key="5">
    <source>
        <dbReference type="EMBL" id="ESO08129.1"/>
    </source>
</evidence>
<dbReference type="SUPFAM" id="SSF117289">
    <property type="entry name" value="Nucleoporin domain"/>
    <property type="match status" value="1"/>
</dbReference>
<dbReference type="AlphaFoldDB" id="T1FSE6"/>
<dbReference type="PANTHER" id="PTHR23193:SF46">
    <property type="entry name" value="NUCLEAR PORE COMPLEX PROTEIN NUP214"/>
    <property type="match status" value="1"/>
</dbReference>
<dbReference type="InterPro" id="IPR015943">
    <property type="entry name" value="WD40/YVTN_repeat-like_dom_sf"/>
</dbReference>
<dbReference type="KEGG" id="hro:HELRODRAFT_190902"/>
<dbReference type="Gene3D" id="2.130.10.10">
    <property type="entry name" value="YVTN repeat-like/Quinoprotein amine dehydrogenase"/>
    <property type="match status" value="1"/>
</dbReference>
<sequence>MELTKEVTDMSFFNLLKIRIGSFDDNCPVRCKLVAASNRYGLVFAACSDVLRVMKVSQLDEQMMSDMNNNRKGRLTSPEPFQLIKLTNTPGDQLLNFQWNPGSDFLNMFAVCTSDGWVTIYEVQDSQFKIVVSHRGEFSGGVCWSPKGKQIALGRKTGDVVMYTQSLKEKNCIMPCSKVRELANGASVSVVDILWEAAHLMFVAYRLRNDENEQPQLVYYNLKNHQQPFILYEDVCYGSDPSRYPSYQMEFIREWSMVAITSATAVDIAILGMDDKELWKLYIFDECRPEIPTDSDNYSPNFPRGFTFSFNSQFIYEKDTIKYPPSPLLLTLSTDGCLVVFVVTNDGCKPINKTPEALTAAGDSTNKR</sequence>
<organism evidence="6 7">
    <name type="scientific">Helobdella robusta</name>
    <name type="common">Californian leech</name>
    <dbReference type="NCBI Taxonomy" id="6412"/>
    <lineage>
        <taxon>Eukaryota</taxon>
        <taxon>Metazoa</taxon>
        <taxon>Spiralia</taxon>
        <taxon>Lophotrochozoa</taxon>
        <taxon>Annelida</taxon>
        <taxon>Clitellata</taxon>
        <taxon>Hirudinea</taxon>
        <taxon>Rhynchobdellida</taxon>
        <taxon>Glossiphoniidae</taxon>
        <taxon>Helobdella</taxon>
    </lineage>
</organism>
<dbReference type="HOGENOM" id="CLU_064173_0_0_1"/>
<dbReference type="EMBL" id="KB096134">
    <property type="protein sequence ID" value="ESO08129.1"/>
    <property type="molecule type" value="Genomic_DNA"/>
</dbReference>
<reference evidence="5 7" key="2">
    <citation type="journal article" date="2013" name="Nature">
        <title>Insights into bilaterian evolution from three spiralian genomes.</title>
        <authorList>
            <person name="Simakov O."/>
            <person name="Marletaz F."/>
            <person name="Cho S.J."/>
            <person name="Edsinger-Gonzales E."/>
            <person name="Havlak P."/>
            <person name="Hellsten U."/>
            <person name="Kuo D.H."/>
            <person name="Larsson T."/>
            <person name="Lv J."/>
            <person name="Arendt D."/>
            <person name="Savage R."/>
            <person name="Osoegawa K."/>
            <person name="de Jong P."/>
            <person name="Grimwood J."/>
            <person name="Chapman J.A."/>
            <person name="Shapiro H."/>
            <person name="Aerts A."/>
            <person name="Otillar R.P."/>
            <person name="Terry A.Y."/>
            <person name="Boore J.L."/>
            <person name="Grigoriev I.V."/>
            <person name="Lindberg D.R."/>
            <person name="Seaver E.C."/>
            <person name="Weisblat D.A."/>
            <person name="Putnam N.H."/>
            <person name="Rokhsar D.S."/>
        </authorList>
    </citation>
    <scope>NUCLEOTIDE SEQUENCE</scope>
</reference>
<evidence type="ECO:0000313" key="7">
    <source>
        <dbReference type="Proteomes" id="UP000015101"/>
    </source>
</evidence>
<dbReference type="Pfam" id="PF16755">
    <property type="entry name" value="Beta-prop_NUP159_NUP214"/>
    <property type="match status" value="1"/>
</dbReference>
<dbReference type="RefSeq" id="XP_009013918.1">
    <property type="nucleotide sequence ID" value="XM_009015670.1"/>
</dbReference>
<protein>
    <recommendedName>
        <fullName evidence="4">Nucleoporin Nup159/Nup146 N-terminal domain-containing protein</fullName>
    </recommendedName>
</protein>
<dbReference type="eggNOG" id="KOG3630">
    <property type="taxonomic scope" value="Eukaryota"/>
</dbReference>
<dbReference type="InterPro" id="IPR026054">
    <property type="entry name" value="Nucleoporin"/>
</dbReference>
<name>T1FSE6_HELRO</name>
<dbReference type="EMBL" id="AMQM01003416">
    <property type="status" value="NOT_ANNOTATED_CDS"/>
    <property type="molecule type" value="Genomic_DNA"/>
</dbReference>
<evidence type="ECO:0000256" key="3">
    <source>
        <dbReference type="ARBA" id="ARBA00023242"/>
    </source>
</evidence>
<evidence type="ECO:0000256" key="2">
    <source>
        <dbReference type="ARBA" id="ARBA00022448"/>
    </source>
</evidence>
<comment type="subcellular location">
    <subcellularLocation>
        <location evidence="1">Nucleus</location>
    </subcellularLocation>
</comment>
<reference evidence="6" key="3">
    <citation type="submission" date="2015-06" db="UniProtKB">
        <authorList>
            <consortium name="EnsemblMetazoa"/>
        </authorList>
    </citation>
    <scope>IDENTIFICATION</scope>
</reference>
<dbReference type="CTD" id="20211743"/>
<evidence type="ECO:0000256" key="1">
    <source>
        <dbReference type="ARBA" id="ARBA00004123"/>
    </source>
</evidence>
<dbReference type="Proteomes" id="UP000015101">
    <property type="component" value="Unassembled WGS sequence"/>
</dbReference>
<evidence type="ECO:0000259" key="4">
    <source>
        <dbReference type="Pfam" id="PF16755"/>
    </source>
</evidence>